<dbReference type="EnsemblPlants" id="Zm00001eb340840_T001">
    <property type="protein sequence ID" value="Zm00001eb340840_P001"/>
    <property type="gene ID" value="Zm00001eb340840"/>
</dbReference>
<reference evidence="2" key="2">
    <citation type="submission" date="2019-07" db="EMBL/GenBank/DDBJ databases">
        <authorList>
            <person name="Seetharam A."/>
            <person name="Woodhouse M."/>
            <person name="Cannon E."/>
        </authorList>
    </citation>
    <scope>NUCLEOTIDE SEQUENCE [LARGE SCALE GENOMIC DNA]</scope>
    <source>
        <strain evidence="2">cv. B73</strain>
    </source>
</reference>
<reference evidence="2" key="3">
    <citation type="submission" date="2021-05" db="UniProtKB">
        <authorList>
            <consortium name="EnsemblPlants"/>
        </authorList>
    </citation>
    <scope>IDENTIFICATION</scope>
    <source>
        <strain evidence="2">cv. B73</strain>
    </source>
</reference>
<dbReference type="AlphaFoldDB" id="A0A804QM42"/>
<feature type="compositionally biased region" description="Basic and acidic residues" evidence="1">
    <location>
        <begin position="29"/>
        <end position="50"/>
    </location>
</feature>
<sequence length="187" mass="19294">MDDGELAAAAAGKRGAGGVGMEQGLGMGEHPRAAKEDEEAERGFGFHGEEGEPAGWKTSRALQGRHDCSSSKQGEQQQGRHGRGGAEVPIAATCQGEEEGRRWPLREILGAMEERTQGVGAWASMDVGFLCAGHGEKGVALGRGPARGGRRAWAPSMGAAAPCSGVREGAWAASMREKEAGKKEGGG</sequence>
<evidence type="ECO:0000256" key="1">
    <source>
        <dbReference type="SAM" id="MobiDB-lite"/>
    </source>
</evidence>
<feature type="region of interest" description="Disordered" evidence="1">
    <location>
        <begin position="1"/>
        <end position="86"/>
    </location>
</feature>
<keyword evidence="3" id="KW-1185">Reference proteome</keyword>
<accession>A0A804QM42</accession>
<proteinExistence type="predicted"/>
<protein>
    <submittedName>
        <fullName evidence="2">Uncharacterized protein</fullName>
    </submittedName>
</protein>
<dbReference type="Gramene" id="Zm00001eb340840_T001">
    <property type="protein sequence ID" value="Zm00001eb340840_P001"/>
    <property type="gene ID" value="Zm00001eb340840"/>
</dbReference>
<dbReference type="Proteomes" id="UP000007305">
    <property type="component" value="Chromosome 8"/>
</dbReference>
<name>A0A804QM42_MAIZE</name>
<feature type="compositionally biased region" description="Gly residues" evidence="1">
    <location>
        <begin position="14"/>
        <end position="27"/>
    </location>
</feature>
<evidence type="ECO:0000313" key="3">
    <source>
        <dbReference type="Proteomes" id="UP000007305"/>
    </source>
</evidence>
<reference evidence="3" key="1">
    <citation type="journal article" date="2009" name="Science">
        <title>The B73 maize genome: complexity, diversity, and dynamics.</title>
        <authorList>
            <person name="Schnable P.S."/>
            <person name="Ware D."/>
            <person name="Fulton R.S."/>
            <person name="Stein J.C."/>
            <person name="Wei F."/>
            <person name="Pasternak S."/>
            <person name="Liang C."/>
            <person name="Zhang J."/>
            <person name="Fulton L."/>
            <person name="Graves T.A."/>
            <person name="Minx P."/>
            <person name="Reily A.D."/>
            <person name="Courtney L."/>
            <person name="Kruchowski S.S."/>
            <person name="Tomlinson C."/>
            <person name="Strong C."/>
            <person name="Delehaunty K."/>
            <person name="Fronick C."/>
            <person name="Courtney B."/>
            <person name="Rock S.M."/>
            <person name="Belter E."/>
            <person name="Du F."/>
            <person name="Kim K."/>
            <person name="Abbott R.M."/>
            <person name="Cotton M."/>
            <person name="Levy A."/>
            <person name="Marchetto P."/>
            <person name="Ochoa K."/>
            <person name="Jackson S.M."/>
            <person name="Gillam B."/>
            <person name="Chen W."/>
            <person name="Yan L."/>
            <person name="Higginbotham J."/>
            <person name="Cardenas M."/>
            <person name="Waligorski J."/>
            <person name="Applebaum E."/>
            <person name="Phelps L."/>
            <person name="Falcone J."/>
            <person name="Kanchi K."/>
            <person name="Thane T."/>
            <person name="Scimone A."/>
            <person name="Thane N."/>
            <person name="Henke J."/>
            <person name="Wang T."/>
            <person name="Ruppert J."/>
            <person name="Shah N."/>
            <person name="Rotter K."/>
            <person name="Hodges J."/>
            <person name="Ingenthron E."/>
            <person name="Cordes M."/>
            <person name="Kohlberg S."/>
            <person name="Sgro J."/>
            <person name="Delgado B."/>
            <person name="Mead K."/>
            <person name="Chinwalla A."/>
            <person name="Leonard S."/>
            <person name="Crouse K."/>
            <person name="Collura K."/>
            <person name="Kudrna D."/>
            <person name="Currie J."/>
            <person name="He R."/>
            <person name="Angelova A."/>
            <person name="Rajasekar S."/>
            <person name="Mueller T."/>
            <person name="Lomeli R."/>
            <person name="Scara G."/>
            <person name="Ko A."/>
            <person name="Delaney K."/>
            <person name="Wissotski M."/>
            <person name="Lopez G."/>
            <person name="Campos D."/>
            <person name="Braidotti M."/>
            <person name="Ashley E."/>
            <person name="Golser W."/>
            <person name="Kim H."/>
            <person name="Lee S."/>
            <person name="Lin J."/>
            <person name="Dujmic Z."/>
            <person name="Kim W."/>
            <person name="Talag J."/>
            <person name="Zuccolo A."/>
            <person name="Fan C."/>
            <person name="Sebastian A."/>
            <person name="Kramer M."/>
            <person name="Spiegel L."/>
            <person name="Nascimento L."/>
            <person name="Zutavern T."/>
            <person name="Miller B."/>
            <person name="Ambroise C."/>
            <person name="Muller S."/>
            <person name="Spooner W."/>
            <person name="Narechania A."/>
            <person name="Ren L."/>
            <person name="Wei S."/>
            <person name="Kumari S."/>
            <person name="Faga B."/>
            <person name="Levy M.J."/>
            <person name="McMahan L."/>
            <person name="Van Buren P."/>
            <person name="Vaughn M.W."/>
            <person name="Ying K."/>
            <person name="Yeh C.-T."/>
            <person name="Emrich S.J."/>
            <person name="Jia Y."/>
            <person name="Kalyanaraman A."/>
            <person name="Hsia A.-P."/>
            <person name="Barbazuk W.B."/>
            <person name="Baucom R.S."/>
            <person name="Brutnell T.P."/>
            <person name="Carpita N.C."/>
            <person name="Chaparro C."/>
            <person name="Chia J.-M."/>
            <person name="Deragon J.-M."/>
            <person name="Estill J.C."/>
            <person name="Fu Y."/>
            <person name="Jeddeloh J.A."/>
            <person name="Han Y."/>
            <person name="Lee H."/>
            <person name="Li P."/>
            <person name="Lisch D.R."/>
            <person name="Liu S."/>
            <person name="Liu Z."/>
            <person name="Nagel D.H."/>
            <person name="McCann M.C."/>
            <person name="SanMiguel P."/>
            <person name="Myers A.M."/>
            <person name="Nettleton D."/>
            <person name="Nguyen J."/>
            <person name="Penning B.W."/>
            <person name="Ponnala L."/>
            <person name="Schneider K.L."/>
            <person name="Schwartz D.C."/>
            <person name="Sharma A."/>
            <person name="Soderlund C."/>
            <person name="Springer N.M."/>
            <person name="Sun Q."/>
            <person name="Wang H."/>
            <person name="Waterman M."/>
            <person name="Westerman R."/>
            <person name="Wolfgruber T.K."/>
            <person name="Yang L."/>
            <person name="Yu Y."/>
            <person name="Zhang L."/>
            <person name="Zhou S."/>
            <person name="Zhu Q."/>
            <person name="Bennetzen J.L."/>
            <person name="Dawe R.K."/>
            <person name="Jiang J."/>
            <person name="Jiang N."/>
            <person name="Presting G.G."/>
            <person name="Wessler S.R."/>
            <person name="Aluru S."/>
            <person name="Martienssen R.A."/>
            <person name="Clifton S.W."/>
            <person name="McCombie W.R."/>
            <person name="Wing R.A."/>
            <person name="Wilson R.K."/>
        </authorList>
    </citation>
    <scope>NUCLEOTIDE SEQUENCE [LARGE SCALE GENOMIC DNA]</scope>
    <source>
        <strain evidence="3">cv. B73</strain>
    </source>
</reference>
<organism evidence="2 3">
    <name type="scientific">Zea mays</name>
    <name type="common">Maize</name>
    <dbReference type="NCBI Taxonomy" id="4577"/>
    <lineage>
        <taxon>Eukaryota</taxon>
        <taxon>Viridiplantae</taxon>
        <taxon>Streptophyta</taxon>
        <taxon>Embryophyta</taxon>
        <taxon>Tracheophyta</taxon>
        <taxon>Spermatophyta</taxon>
        <taxon>Magnoliopsida</taxon>
        <taxon>Liliopsida</taxon>
        <taxon>Poales</taxon>
        <taxon>Poaceae</taxon>
        <taxon>PACMAD clade</taxon>
        <taxon>Panicoideae</taxon>
        <taxon>Andropogonodae</taxon>
        <taxon>Andropogoneae</taxon>
        <taxon>Tripsacinae</taxon>
        <taxon>Zea</taxon>
    </lineage>
</organism>
<feature type="compositionally biased region" description="Low complexity" evidence="1">
    <location>
        <begin position="1"/>
        <end position="13"/>
    </location>
</feature>
<dbReference type="InParanoid" id="A0A804QM42"/>
<evidence type="ECO:0000313" key="2">
    <source>
        <dbReference type="EnsemblPlants" id="Zm00001eb340840_P001"/>
    </source>
</evidence>